<protein>
    <submittedName>
        <fullName evidence="3">Uncharacterized protein</fullName>
    </submittedName>
</protein>
<dbReference type="RefSeq" id="WP_282023683.1">
    <property type="nucleotide sequence ID" value="NZ_CAMXCH010000002.1"/>
</dbReference>
<feature type="compositionally biased region" description="Polar residues" evidence="1">
    <location>
        <begin position="102"/>
        <end position="143"/>
    </location>
</feature>
<proteinExistence type="predicted"/>
<organism evidence="3 4">
    <name type="scientific">Commensalibacter papalotli</name>
    <name type="common">ex Botero et al. 2024</name>
    <dbReference type="NCBI Taxonomy" id="2972766"/>
    <lineage>
        <taxon>Bacteria</taxon>
        <taxon>Pseudomonadati</taxon>
        <taxon>Pseudomonadota</taxon>
        <taxon>Alphaproteobacteria</taxon>
        <taxon>Acetobacterales</taxon>
        <taxon>Acetobacteraceae</taxon>
    </lineage>
</organism>
<feature type="transmembrane region" description="Helical" evidence="2">
    <location>
        <begin position="6"/>
        <end position="26"/>
    </location>
</feature>
<evidence type="ECO:0000256" key="1">
    <source>
        <dbReference type="SAM" id="MobiDB-lite"/>
    </source>
</evidence>
<keyword evidence="2" id="KW-0472">Membrane</keyword>
<evidence type="ECO:0000313" key="3">
    <source>
        <dbReference type="EMBL" id="CAI3939423.1"/>
    </source>
</evidence>
<evidence type="ECO:0000313" key="4">
    <source>
        <dbReference type="Proteomes" id="UP001154272"/>
    </source>
</evidence>
<accession>A0ABM9HNS5</accession>
<feature type="region of interest" description="Disordered" evidence="1">
    <location>
        <begin position="99"/>
        <end position="176"/>
    </location>
</feature>
<evidence type="ECO:0000256" key="2">
    <source>
        <dbReference type="SAM" id="Phobius"/>
    </source>
</evidence>
<keyword evidence="4" id="KW-1185">Reference proteome</keyword>
<comment type="caution">
    <text evidence="3">The sequence shown here is derived from an EMBL/GenBank/DDBJ whole genome shotgun (WGS) entry which is preliminary data.</text>
</comment>
<dbReference type="EMBL" id="CAMXCH010000002">
    <property type="protein sequence ID" value="CAI3939423.1"/>
    <property type="molecule type" value="Genomic_DNA"/>
</dbReference>
<keyword evidence="2" id="KW-1133">Transmembrane helix</keyword>
<feature type="compositionally biased region" description="Pro residues" evidence="1">
    <location>
        <begin position="150"/>
        <end position="160"/>
    </location>
</feature>
<name>A0ABM9HNS5_9PROT</name>
<dbReference type="Proteomes" id="UP001154272">
    <property type="component" value="Unassembled WGS sequence"/>
</dbReference>
<reference evidence="3" key="1">
    <citation type="submission" date="2022-10" db="EMBL/GenBank/DDBJ databases">
        <authorList>
            <person name="Botero Cardona J."/>
        </authorList>
    </citation>
    <scope>NUCLEOTIDE SEQUENCE</scope>
    <source>
        <strain evidence="3">R-83534</strain>
    </source>
</reference>
<sequence>MMRRPIVILLGFIVLVFVVVIVLFGLKGPEMPIQEVHKVIPMSKFQQQTPTQAIPALPTTANNVQQPIPAMPQPGATPVNATTGNVGQPTGNPVIQGVQAPTAPSQPVNTPSNVTGNATGKPQPNTQSTVPLIIPQSNNVLGNTTAQPTANPPQPIPAMPQPGAVPGNAAGTPAQR</sequence>
<keyword evidence="2" id="KW-0812">Transmembrane</keyword>
<gene>
    <name evidence="3" type="ORF">R83534S58_LOCUS1031</name>
</gene>